<proteinExistence type="predicted"/>
<gene>
    <name evidence="1" type="ORF">CCAX7_29020</name>
</gene>
<dbReference type="Gene3D" id="1.20.120.330">
    <property type="entry name" value="Nucleotidyltransferases domain 2"/>
    <property type="match status" value="1"/>
</dbReference>
<dbReference type="EMBL" id="AP025739">
    <property type="protein sequence ID" value="BDI30851.1"/>
    <property type="molecule type" value="Genomic_DNA"/>
</dbReference>
<dbReference type="Proteomes" id="UP000287394">
    <property type="component" value="Chromosome"/>
</dbReference>
<evidence type="ECO:0000313" key="1">
    <source>
        <dbReference type="EMBL" id="BDI30851.1"/>
    </source>
</evidence>
<dbReference type="KEGG" id="ccot:CCAX7_29020"/>
<dbReference type="RefSeq" id="WP_125205880.1">
    <property type="nucleotide sequence ID" value="NZ_AP025739.1"/>
</dbReference>
<accession>A0A402CT46</accession>
<sequence length="132" mass="14572">MSWQTLSAQQLIRPHVTSKRELDELRGVVARDLADAALVGLSADRRFATAYNAALQTAKMAIACAGYRVAGLGHHQTSFEAAEIALGAQSASFTAYFDACRRKRNTVDYDRAYVASETEADQVLDEAKKFWR</sequence>
<reference evidence="1 2" key="1">
    <citation type="journal article" date="2019" name="Int. J. Syst. Evol. Microbiol.">
        <title>Capsulimonas corticalis gen. nov., sp. nov., an aerobic capsulated bacterium, of a novel bacterial order, Capsulimonadales ord. nov., of the class Armatimonadia of the phylum Armatimonadetes.</title>
        <authorList>
            <person name="Li J."/>
            <person name="Kudo C."/>
            <person name="Tonouchi A."/>
        </authorList>
    </citation>
    <scope>NUCLEOTIDE SEQUENCE [LARGE SCALE GENOMIC DNA]</scope>
    <source>
        <strain evidence="1 2">AX-7</strain>
    </source>
</reference>
<name>A0A402CT46_9BACT</name>
<protein>
    <submittedName>
        <fullName evidence="1">Uncharacterized protein</fullName>
    </submittedName>
</protein>
<dbReference type="AlphaFoldDB" id="A0A402CT46"/>
<keyword evidence="2" id="KW-1185">Reference proteome</keyword>
<dbReference type="OrthoDB" id="5515124at2"/>
<evidence type="ECO:0000313" key="2">
    <source>
        <dbReference type="Proteomes" id="UP000287394"/>
    </source>
</evidence>
<organism evidence="1 2">
    <name type="scientific">Capsulimonas corticalis</name>
    <dbReference type="NCBI Taxonomy" id="2219043"/>
    <lineage>
        <taxon>Bacteria</taxon>
        <taxon>Bacillati</taxon>
        <taxon>Armatimonadota</taxon>
        <taxon>Armatimonadia</taxon>
        <taxon>Capsulimonadales</taxon>
        <taxon>Capsulimonadaceae</taxon>
        <taxon>Capsulimonas</taxon>
    </lineage>
</organism>